<organism evidence="1 2">
    <name type="scientific">Willisornis vidua</name>
    <name type="common">Xingu scale-backed antbird</name>
    <dbReference type="NCBI Taxonomy" id="1566151"/>
    <lineage>
        <taxon>Eukaryota</taxon>
        <taxon>Metazoa</taxon>
        <taxon>Chordata</taxon>
        <taxon>Craniata</taxon>
        <taxon>Vertebrata</taxon>
        <taxon>Euteleostomi</taxon>
        <taxon>Archelosauria</taxon>
        <taxon>Archosauria</taxon>
        <taxon>Dinosauria</taxon>
        <taxon>Saurischia</taxon>
        <taxon>Theropoda</taxon>
        <taxon>Coelurosauria</taxon>
        <taxon>Aves</taxon>
        <taxon>Neognathae</taxon>
        <taxon>Neoaves</taxon>
        <taxon>Telluraves</taxon>
        <taxon>Australaves</taxon>
        <taxon>Passeriformes</taxon>
        <taxon>Thamnophilidae</taxon>
        <taxon>Willisornis</taxon>
    </lineage>
</organism>
<evidence type="ECO:0000313" key="1">
    <source>
        <dbReference type="EMBL" id="KAJ7404651.1"/>
    </source>
</evidence>
<comment type="caution">
    <text evidence="1">The sequence shown here is derived from an EMBL/GenBank/DDBJ whole genome shotgun (WGS) entry which is preliminary data.</text>
</comment>
<name>A0ABQ9CM98_9PASS</name>
<gene>
    <name evidence="1" type="ORF">WISP_144086</name>
</gene>
<accession>A0ABQ9CM98</accession>
<protein>
    <submittedName>
        <fullName evidence="1">Uncharacterized protein</fullName>
    </submittedName>
</protein>
<reference evidence="1" key="1">
    <citation type="submission" date="2019-10" db="EMBL/GenBank/DDBJ databases">
        <authorList>
            <person name="Soares A.E.R."/>
            <person name="Aleixo A."/>
            <person name="Schneider P."/>
            <person name="Miyaki C.Y."/>
            <person name="Schneider M.P."/>
            <person name="Mello C."/>
            <person name="Vasconcelos A.T.R."/>
        </authorList>
    </citation>
    <scope>NUCLEOTIDE SEQUENCE</scope>
    <source>
        <tissue evidence="1">Muscle</tissue>
    </source>
</reference>
<sequence length="218" mass="21764">MLKLLEVVPEVVVNVSVGVVPEVVTGTGLVDTDGTDAVLLGVVSSEDGPEVVVITMADDVAGVLRVESVWSERVVLVVNSVSVTAEVVAVSGVVDIGGGVTEVLPGPEVVVLTGVVCDPVGGLGVLVVMVSRVGVSVTGVVLVDVEGVGPEVVVLGVDVVLVTSEVVTVSELVDIGDVVCRIVVLPVIPVLPVSVILVVDSGVAEGVTGVLVFVGPTL</sequence>
<dbReference type="Proteomes" id="UP001145742">
    <property type="component" value="Unassembled WGS sequence"/>
</dbReference>
<keyword evidence="2" id="KW-1185">Reference proteome</keyword>
<proteinExistence type="predicted"/>
<dbReference type="EMBL" id="WHWB01034759">
    <property type="protein sequence ID" value="KAJ7404651.1"/>
    <property type="molecule type" value="Genomic_DNA"/>
</dbReference>
<evidence type="ECO:0000313" key="2">
    <source>
        <dbReference type="Proteomes" id="UP001145742"/>
    </source>
</evidence>